<evidence type="ECO:0000313" key="4">
    <source>
        <dbReference type="Proteomes" id="UP000655443"/>
    </source>
</evidence>
<dbReference type="Gene3D" id="1.10.10.10">
    <property type="entry name" value="Winged helix-like DNA-binding domain superfamily/Winged helix DNA-binding domain"/>
    <property type="match status" value="1"/>
</dbReference>
<evidence type="ECO:0000256" key="1">
    <source>
        <dbReference type="SAM" id="MobiDB-lite"/>
    </source>
</evidence>
<dbReference type="AlphaFoldDB" id="A0A918YIY4"/>
<proteinExistence type="predicted"/>
<reference evidence="3" key="1">
    <citation type="journal article" date="2014" name="Int. J. Syst. Evol. Microbiol.">
        <title>Complete genome sequence of Corynebacterium casei LMG S-19264T (=DSM 44701T), isolated from a smear-ripened cheese.</title>
        <authorList>
            <consortium name="US DOE Joint Genome Institute (JGI-PGF)"/>
            <person name="Walter F."/>
            <person name="Albersmeier A."/>
            <person name="Kalinowski J."/>
            <person name="Ruckert C."/>
        </authorList>
    </citation>
    <scope>NUCLEOTIDE SEQUENCE</scope>
    <source>
        <strain evidence="3">JCM 4714</strain>
    </source>
</reference>
<dbReference type="RefSeq" id="WP_189953858.1">
    <property type="nucleotide sequence ID" value="NZ_BMVG01000007.1"/>
</dbReference>
<feature type="compositionally biased region" description="Gly residues" evidence="1">
    <location>
        <begin position="58"/>
        <end position="70"/>
    </location>
</feature>
<reference evidence="3" key="2">
    <citation type="submission" date="2020-09" db="EMBL/GenBank/DDBJ databases">
        <authorList>
            <person name="Sun Q."/>
            <person name="Ohkuma M."/>
        </authorList>
    </citation>
    <scope>NUCLEOTIDE SEQUENCE</scope>
    <source>
        <strain evidence="3">JCM 4714</strain>
    </source>
</reference>
<comment type="caution">
    <text evidence="3">The sequence shown here is derived from an EMBL/GenBank/DDBJ whole genome shotgun (WGS) entry which is preliminary data.</text>
</comment>
<dbReference type="InterPro" id="IPR009534">
    <property type="entry name" value="DUF1153"/>
</dbReference>
<protein>
    <recommendedName>
        <fullName evidence="5">DUF1153 domain-containing protein</fullName>
    </recommendedName>
</protein>
<feature type="region of interest" description="Disordered" evidence="1">
    <location>
        <begin position="38"/>
        <end position="103"/>
    </location>
</feature>
<evidence type="ECO:0000256" key="2">
    <source>
        <dbReference type="SAM" id="SignalP"/>
    </source>
</evidence>
<feature type="compositionally biased region" description="Low complexity" evidence="1">
    <location>
        <begin position="38"/>
        <end position="51"/>
    </location>
</feature>
<dbReference type="Pfam" id="PF06627">
    <property type="entry name" value="DUF1153"/>
    <property type="match status" value="1"/>
</dbReference>
<dbReference type="InterPro" id="IPR010921">
    <property type="entry name" value="Trp_repressor/repl_initiator"/>
</dbReference>
<feature type="compositionally biased region" description="Basic and acidic residues" evidence="1">
    <location>
        <begin position="88"/>
        <end position="103"/>
    </location>
</feature>
<feature type="signal peptide" evidence="2">
    <location>
        <begin position="1"/>
        <end position="29"/>
    </location>
</feature>
<accession>A0A918YIY4</accession>
<dbReference type="Proteomes" id="UP000655443">
    <property type="component" value="Unassembled WGS sequence"/>
</dbReference>
<name>A0A918YIY4_9ACTN</name>
<gene>
    <name evidence="3" type="ORF">GCM10010339_37980</name>
</gene>
<dbReference type="InterPro" id="IPR036388">
    <property type="entry name" value="WH-like_DNA-bd_sf"/>
</dbReference>
<keyword evidence="2" id="KW-0732">Signal</keyword>
<feature type="chain" id="PRO_5037530492" description="DUF1153 domain-containing protein" evidence="2">
    <location>
        <begin position="30"/>
        <end position="154"/>
    </location>
</feature>
<dbReference type="EMBL" id="BMVG01000007">
    <property type="protein sequence ID" value="GHE04805.1"/>
    <property type="molecule type" value="Genomic_DNA"/>
</dbReference>
<keyword evidence="4" id="KW-1185">Reference proteome</keyword>
<organism evidence="3 4">
    <name type="scientific">Streptomyces alanosinicus</name>
    <dbReference type="NCBI Taxonomy" id="68171"/>
    <lineage>
        <taxon>Bacteria</taxon>
        <taxon>Bacillati</taxon>
        <taxon>Actinomycetota</taxon>
        <taxon>Actinomycetes</taxon>
        <taxon>Kitasatosporales</taxon>
        <taxon>Streptomycetaceae</taxon>
        <taxon>Streptomyces</taxon>
    </lineage>
</organism>
<evidence type="ECO:0000313" key="3">
    <source>
        <dbReference type="EMBL" id="GHE04805.1"/>
    </source>
</evidence>
<dbReference type="GO" id="GO:0043565">
    <property type="term" value="F:sequence-specific DNA binding"/>
    <property type="evidence" value="ECO:0007669"/>
    <property type="project" value="InterPro"/>
</dbReference>
<evidence type="ECO:0008006" key="5">
    <source>
        <dbReference type="Google" id="ProtNLM"/>
    </source>
</evidence>
<dbReference type="SUPFAM" id="SSF48295">
    <property type="entry name" value="TrpR-like"/>
    <property type="match status" value="1"/>
</dbReference>
<sequence length="154" mass="15857">MSTNLWQRPFLLAAASAALVTVTACGAQAATHGTRAATHAAPAATGHSALARQSSHCGEGGEGGKGGAPGRPGQPGQPGKPGCSAFGDLHDLPDKPTSELSQPDKARIALTVLTGRVTQADAARKYKISEKEISTWERQLLNGDWLALLQPESP</sequence>